<evidence type="ECO:0000313" key="2">
    <source>
        <dbReference type="Proteomes" id="UP001286456"/>
    </source>
</evidence>
<protein>
    <submittedName>
        <fullName evidence="1">Uncharacterized protein</fullName>
    </submittedName>
</protein>
<keyword evidence="2" id="KW-1185">Reference proteome</keyword>
<organism evidence="1 2">
    <name type="scientific">Cercophora scortea</name>
    <dbReference type="NCBI Taxonomy" id="314031"/>
    <lineage>
        <taxon>Eukaryota</taxon>
        <taxon>Fungi</taxon>
        <taxon>Dikarya</taxon>
        <taxon>Ascomycota</taxon>
        <taxon>Pezizomycotina</taxon>
        <taxon>Sordariomycetes</taxon>
        <taxon>Sordariomycetidae</taxon>
        <taxon>Sordariales</taxon>
        <taxon>Lasiosphaeriaceae</taxon>
        <taxon>Cercophora</taxon>
    </lineage>
</organism>
<evidence type="ECO:0000313" key="1">
    <source>
        <dbReference type="EMBL" id="KAK3332659.1"/>
    </source>
</evidence>
<comment type="caution">
    <text evidence="1">The sequence shown here is derived from an EMBL/GenBank/DDBJ whole genome shotgun (WGS) entry which is preliminary data.</text>
</comment>
<accession>A0AAE0MIU4</accession>
<sequence>MIFPTMVVEDNRTKLATGATNVDSKVYPDTFRRWTEFPTLHAGRFDLLVRALGDSEIFPSLFEVRSTSRNLSPTTRKDEQDIRPFIRAHEIDTFALAATILSTCSRSAYGPSNTVNTSELTTRPASLQSYYKTQPWAQIAGRHRSSPQV</sequence>
<gene>
    <name evidence="1" type="ORF">B0T19DRAFT_416207</name>
</gene>
<name>A0AAE0MIU4_9PEZI</name>
<dbReference type="Proteomes" id="UP001286456">
    <property type="component" value="Unassembled WGS sequence"/>
</dbReference>
<proteinExistence type="predicted"/>
<reference evidence="1" key="2">
    <citation type="submission" date="2023-06" db="EMBL/GenBank/DDBJ databases">
        <authorList>
            <consortium name="Lawrence Berkeley National Laboratory"/>
            <person name="Haridas S."/>
            <person name="Hensen N."/>
            <person name="Bonometti L."/>
            <person name="Westerberg I."/>
            <person name="Brannstrom I.O."/>
            <person name="Guillou S."/>
            <person name="Cros-Aarteil S."/>
            <person name="Calhoun S."/>
            <person name="Kuo A."/>
            <person name="Mondo S."/>
            <person name="Pangilinan J."/>
            <person name="Riley R."/>
            <person name="Labutti K."/>
            <person name="Andreopoulos B."/>
            <person name="Lipzen A."/>
            <person name="Chen C."/>
            <person name="Yanf M."/>
            <person name="Daum C."/>
            <person name="Ng V."/>
            <person name="Clum A."/>
            <person name="Steindorff A."/>
            <person name="Ohm R."/>
            <person name="Martin F."/>
            <person name="Silar P."/>
            <person name="Natvig D."/>
            <person name="Lalanne C."/>
            <person name="Gautier V."/>
            <person name="Ament-Velasquez S.L."/>
            <person name="Kruys A."/>
            <person name="Hutchinson M.I."/>
            <person name="Powell A.J."/>
            <person name="Barry K."/>
            <person name="Miller A.N."/>
            <person name="Grigoriev I.V."/>
            <person name="Debuchy R."/>
            <person name="Gladieux P."/>
            <person name="Thoren M.H."/>
            <person name="Johannesson H."/>
        </authorList>
    </citation>
    <scope>NUCLEOTIDE SEQUENCE</scope>
    <source>
        <strain evidence="1">SMH4131-1</strain>
    </source>
</reference>
<dbReference type="EMBL" id="JAUEPO010000002">
    <property type="protein sequence ID" value="KAK3332659.1"/>
    <property type="molecule type" value="Genomic_DNA"/>
</dbReference>
<dbReference type="AlphaFoldDB" id="A0AAE0MIU4"/>
<reference evidence="1" key="1">
    <citation type="journal article" date="2023" name="Mol. Phylogenet. Evol.">
        <title>Genome-scale phylogeny and comparative genomics of the fungal order Sordariales.</title>
        <authorList>
            <person name="Hensen N."/>
            <person name="Bonometti L."/>
            <person name="Westerberg I."/>
            <person name="Brannstrom I.O."/>
            <person name="Guillou S."/>
            <person name="Cros-Aarteil S."/>
            <person name="Calhoun S."/>
            <person name="Haridas S."/>
            <person name="Kuo A."/>
            <person name="Mondo S."/>
            <person name="Pangilinan J."/>
            <person name="Riley R."/>
            <person name="LaButti K."/>
            <person name="Andreopoulos B."/>
            <person name="Lipzen A."/>
            <person name="Chen C."/>
            <person name="Yan M."/>
            <person name="Daum C."/>
            <person name="Ng V."/>
            <person name="Clum A."/>
            <person name="Steindorff A."/>
            <person name="Ohm R.A."/>
            <person name="Martin F."/>
            <person name="Silar P."/>
            <person name="Natvig D.O."/>
            <person name="Lalanne C."/>
            <person name="Gautier V."/>
            <person name="Ament-Velasquez S.L."/>
            <person name="Kruys A."/>
            <person name="Hutchinson M.I."/>
            <person name="Powell A.J."/>
            <person name="Barry K."/>
            <person name="Miller A.N."/>
            <person name="Grigoriev I.V."/>
            <person name="Debuchy R."/>
            <person name="Gladieux P."/>
            <person name="Hiltunen Thoren M."/>
            <person name="Johannesson H."/>
        </authorList>
    </citation>
    <scope>NUCLEOTIDE SEQUENCE</scope>
    <source>
        <strain evidence="1">SMH4131-1</strain>
    </source>
</reference>